<organism evidence="2">
    <name type="scientific">Nothobranchius rachovii</name>
    <name type="common">bluefin notho</name>
    <dbReference type="NCBI Taxonomy" id="451742"/>
    <lineage>
        <taxon>Eukaryota</taxon>
        <taxon>Metazoa</taxon>
        <taxon>Chordata</taxon>
        <taxon>Craniata</taxon>
        <taxon>Vertebrata</taxon>
        <taxon>Euteleostomi</taxon>
        <taxon>Actinopterygii</taxon>
        <taxon>Neopterygii</taxon>
        <taxon>Teleostei</taxon>
        <taxon>Neoteleostei</taxon>
        <taxon>Acanthomorphata</taxon>
        <taxon>Ovalentaria</taxon>
        <taxon>Atherinomorphae</taxon>
        <taxon>Cyprinodontiformes</taxon>
        <taxon>Nothobranchiidae</taxon>
        <taxon>Nothobranchius</taxon>
    </lineage>
</organism>
<evidence type="ECO:0000313" key="2">
    <source>
        <dbReference type="EMBL" id="SBS03205.1"/>
    </source>
</evidence>
<keyword evidence="1" id="KW-0472">Membrane</keyword>
<accession>A0A1A8RAW1</accession>
<name>A0A1A8RAW1_9TELE</name>
<feature type="non-terminal residue" evidence="2">
    <location>
        <position position="88"/>
    </location>
</feature>
<dbReference type="AlphaFoldDB" id="A0A1A8RAW1"/>
<sequence>RKHKGSLLNTALGSSSTLTASALWFHVLVSVRGISVYIIRSSRDSKRESLTPTSPAARILSDVRNEQLDCKRSRAAALWTSRLWVMHQ</sequence>
<dbReference type="EMBL" id="HAEI01007750">
    <property type="protein sequence ID" value="SBS03205.1"/>
    <property type="molecule type" value="Transcribed_RNA"/>
</dbReference>
<evidence type="ECO:0000256" key="1">
    <source>
        <dbReference type="SAM" id="Phobius"/>
    </source>
</evidence>
<proteinExistence type="predicted"/>
<keyword evidence="1" id="KW-1133">Transmembrane helix</keyword>
<reference evidence="2" key="2">
    <citation type="submission" date="2016-06" db="EMBL/GenBank/DDBJ databases">
        <title>The genome of a short-lived fish provides insights into sex chromosome evolution and the genetic control of aging.</title>
        <authorList>
            <person name="Reichwald K."/>
            <person name="Felder M."/>
            <person name="Petzold A."/>
            <person name="Koch P."/>
            <person name="Groth M."/>
            <person name="Platzer M."/>
        </authorList>
    </citation>
    <scope>NUCLEOTIDE SEQUENCE</scope>
    <source>
        <tissue evidence="2">Brain</tissue>
    </source>
</reference>
<reference evidence="2" key="1">
    <citation type="submission" date="2016-05" db="EMBL/GenBank/DDBJ databases">
        <authorList>
            <person name="Lavstsen T."/>
            <person name="Jespersen J.S."/>
        </authorList>
    </citation>
    <scope>NUCLEOTIDE SEQUENCE</scope>
    <source>
        <tissue evidence="2">Brain</tissue>
    </source>
</reference>
<protein>
    <submittedName>
        <fullName evidence="2">Uncharacterized protein</fullName>
    </submittedName>
</protein>
<gene>
    <name evidence="2" type="primary">Nfu_g_1_001205</name>
</gene>
<feature type="non-terminal residue" evidence="2">
    <location>
        <position position="1"/>
    </location>
</feature>
<keyword evidence="1" id="KW-0812">Transmembrane</keyword>
<feature type="transmembrane region" description="Helical" evidence="1">
    <location>
        <begin position="20"/>
        <end position="39"/>
    </location>
</feature>